<dbReference type="PROSITE" id="PS00479">
    <property type="entry name" value="ZF_DAG_PE_1"/>
    <property type="match status" value="1"/>
</dbReference>
<evidence type="ECO:0000256" key="4">
    <source>
        <dbReference type="ARBA" id="ARBA00005719"/>
    </source>
</evidence>
<evidence type="ECO:0000256" key="15">
    <source>
        <dbReference type="ARBA" id="ARBA00022840"/>
    </source>
</evidence>
<accession>A0A7J8BLL7</accession>
<evidence type="ECO:0000256" key="13">
    <source>
        <dbReference type="ARBA" id="ARBA00022777"/>
    </source>
</evidence>
<dbReference type="InterPro" id="IPR017892">
    <property type="entry name" value="Pkinase_C"/>
</dbReference>
<evidence type="ECO:0000256" key="16">
    <source>
        <dbReference type="ARBA" id="ARBA00023054"/>
    </source>
</evidence>
<keyword evidence="10" id="KW-0479">Metal-binding</keyword>
<dbReference type="InterPro" id="IPR000961">
    <property type="entry name" value="AGC-kinase_C"/>
</dbReference>
<dbReference type="Gene3D" id="3.30.200.20">
    <property type="entry name" value="Phosphorylase Kinase, domain 1"/>
    <property type="match status" value="1"/>
</dbReference>
<evidence type="ECO:0000256" key="14">
    <source>
        <dbReference type="ARBA" id="ARBA00022833"/>
    </source>
</evidence>
<comment type="cofactor">
    <cofactor evidence="1">
        <name>Mg(2+)</name>
        <dbReference type="ChEBI" id="CHEBI:18420"/>
    </cofactor>
</comment>
<evidence type="ECO:0000256" key="17">
    <source>
        <dbReference type="ARBA" id="ARBA00023273"/>
    </source>
</evidence>
<gene>
    <name evidence="31" type="ORF">HJG59_002514</name>
</gene>
<dbReference type="InterPro" id="IPR000719">
    <property type="entry name" value="Prot_kinase_dom"/>
</dbReference>
<feature type="domain" description="AGC-kinase C-terminal" evidence="30">
    <location>
        <begin position="344"/>
        <end position="414"/>
    </location>
</feature>
<comment type="similarity">
    <text evidence="4">Belongs to the protein kinase superfamily. AGC Ser/Thr protein kinase family. DMPK subfamily.</text>
</comment>
<dbReference type="Pfam" id="PF25346">
    <property type="entry name" value="PH_MRCK"/>
    <property type="match status" value="1"/>
</dbReference>
<dbReference type="FunFam" id="3.30.200.20:FF:001055">
    <property type="entry name" value="Serine/threonine-protein kinase MRCK beta"/>
    <property type="match status" value="1"/>
</dbReference>
<dbReference type="InterPro" id="IPR001849">
    <property type="entry name" value="PH_domain"/>
</dbReference>
<evidence type="ECO:0000256" key="11">
    <source>
        <dbReference type="ARBA" id="ARBA00022741"/>
    </source>
</evidence>
<dbReference type="InterPro" id="IPR011993">
    <property type="entry name" value="PH-like_dom_sf"/>
</dbReference>
<dbReference type="CDD" id="cd00132">
    <property type="entry name" value="CRIB"/>
    <property type="match status" value="1"/>
</dbReference>
<keyword evidence="7" id="KW-0723">Serine/threonine-protein kinase</keyword>
<comment type="subcellular location">
    <subcellularLocation>
        <location evidence="3">Cell projection</location>
        <location evidence="3">Lamellipodium</location>
    </subcellularLocation>
    <subcellularLocation>
        <location evidence="2">Cytoplasm</location>
    </subcellularLocation>
</comment>
<dbReference type="SMART" id="SM00285">
    <property type="entry name" value="PBD"/>
    <property type="match status" value="1"/>
</dbReference>
<evidence type="ECO:0000259" key="30">
    <source>
        <dbReference type="PROSITE" id="PS51285"/>
    </source>
</evidence>
<dbReference type="Proteomes" id="UP000550707">
    <property type="component" value="Unassembled WGS sequence"/>
</dbReference>
<evidence type="ECO:0000256" key="23">
    <source>
        <dbReference type="SAM" id="Coils"/>
    </source>
</evidence>
<evidence type="ECO:0000259" key="28">
    <source>
        <dbReference type="PROSITE" id="PS50108"/>
    </source>
</evidence>
<dbReference type="Pfam" id="PF15796">
    <property type="entry name" value="KELK"/>
    <property type="match status" value="1"/>
</dbReference>
<dbReference type="InterPro" id="IPR026611">
    <property type="entry name" value="MRCK_alpha_cat"/>
</dbReference>
<reference evidence="31 32" key="1">
    <citation type="journal article" date="2020" name="Nature">
        <title>Six reference-quality genomes reveal evolution of bat adaptations.</title>
        <authorList>
            <person name="Jebb D."/>
            <person name="Huang Z."/>
            <person name="Pippel M."/>
            <person name="Hughes G.M."/>
            <person name="Lavrichenko K."/>
            <person name="Devanna P."/>
            <person name="Winkler S."/>
            <person name="Jermiin L.S."/>
            <person name="Skirmuntt E.C."/>
            <person name="Katzourakis A."/>
            <person name="Burkitt-Gray L."/>
            <person name="Ray D.A."/>
            <person name="Sullivan K.A.M."/>
            <person name="Roscito J.G."/>
            <person name="Kirilenko B.M."/>
            <person name="Davalos L.M."/>
            <person name="Corthals A.P."/>
            <person name="Power M.L."/>
            <person name="Jones G."/>
            <person name="Ransome R.D."/>
            <person name="Dechmann D.K.N."/>
            <person name="Locatelli A.G."/>
            <person name="Puechmaille S.J."/>
            <person name="Fedrigo O."/>
            <person name="Jarvis E.D."/>
            <person name="Hiller M."/>
            <person name="Vernes S.C."/>
            <person name="Myers E.W."/>
            <person name="Teeling E.C."/>
        </authorList>
    </citation>
    <scope>NUCLEOTIDE SEQUENCE [LARGE SCALE GENOMIC DNA]</scope>
    <source>
        <strain evidence="31">MMolMol1</strain>
        <tissue evidence="31">Muscle</tissue>
    </source>
</reference>
<feature type="coiled-coil region" evidence="23">
    <location>
        <begin position="886"/>
        <end position="941"/>
    </location>
</feature>
<comment type="catalytic activity">
    <reaction evidence="18">
        <text>L-threonyl-[protein] + ATP = O-phospho-L-threonyl-[protein] + ADP + H(+)</text>
        <dbReference type="Rhea" id="RHEA:46608"/>
        <dbReference type="Rhea" id="RHEA-COMP:11060"/>
        <dbReference type="Rhea" id="RHEA-COMP:11605"/>
        <dbReference type="ChEBI" id="CHEBI:15378"/>
        <dbReference type="ChEBI" id="CHEBI:30013"/>
        <dbReference type="ChEBI" id="CHEBI:30616"/>
        <dbReference type="ChEBI" id="CHEBI:61977"/>
        <dbReference type="ChEBI" id="CHEBI:456216"/>
        <dbReference type="EC" id="2.7.11.1"/>
    </reaction>
</comment>
<dbReference type="PROSITE" id="PS50219">
    <property type="entry name" value="CNH"/>
    <property type="match status" value="1"/>
</dbReference>
<feature type="domain" description="CRIB" evidence="28">
    <location>
        <begin position="1530"/>
        <end position="1543"/>
    </location>
</feature>
<dbReference type="PANTHER" id="PTHR22988:SF31">
    <property type="entry name" value="SERINE_THREONINE-PROTEIN KINASE MRCK ALPHA"/>
    <property type="match status" value="1"/>
</dbReference>
<dbReference type="GO" id="GO:0042641">
    <property type="term" value="C:actomyosin"/>
    <property type="evidence" value="ECO:0007669"/>
    <property type="project" value="TreeGrafter"/>
</dbReference>
<feature type="domain" description="Protein kinase" evidence="26">
    <location>
        <begin position="77"/>
        <end position="343"/>
    </location>
</feature>
<dbReference type="Gene3D" id="2.30.29.30">
    <property type="entry name" value="Pleckstrin-homology domain (PH domain)/Phosphotyrosine-binding domain (PTB)"/>
    <property type="match status" value="1"/>
</dbReference>
<dbReference type="PANTHER" id="PTHR22988">
    <property type="entry name" value="MYOTONIC DYSTROPHY S/T KINASE-RELATED"/>
    <property type="match status" value="1"/>
</dbReference>
<dbReference type="SUPFAM" id="SSF50729">
    <property type="entry name" value="PH domain-like"/>
    <property type="match status" value="1"/>
</dbReference>
<evidence type="ECO:0000256" key="12">
    <source>
        <dbReference type="ARBA" id="ARBA00022771"/>
    </source>
</evidence>
<evidence type="ECO:0000313" key="32">
    <source>
        <dbReference type="Proteomes" id="UP000550707"/>
    </source>
</evidence>
<evidence type="ECO:0000313" key="31">
    <source>
        <dbReference type="EMBL" id="KAF6399618.1"/>
    </source>
</evidence>
<dbReference type="SMART" id="SM00133">
    <property type="entry name" value="S_TK_X"/>
    <property type="match status" value="1"/>
</dbReference>
<dbReference type="FunFam" id="1.10.510.10:FF:000014">
    <property type="entry name" value="Non-specific serine/threonine protein kinase"/>
    <property type="match status" value="1"/>
</dbReference>
<evidence type="ECO:0000256" key="7">
    <source>
        <dbReference type="ARBA" id="ARBA00022527"/>
    </source>
</evidence>
<evidence type="ECO:0000256" key="22">
    <source>
        <dbReference type="PROSITE-ProRule" id="PRU10141"/>
    </source>
</evidence>
<dbReference type="InterPro" id="IPR057529">
    <property type="entry name" value="MRCK/ROCK_PH"/>
</dbReference>
<feature type="region of interest" description="Disordered" evidence="24">
    <location>
        <begin position="1547"/>
        <end position="1691"/>
    </location>
</feature>
<dbReference type="InterPro" id="IPR046349">
    <property type="entry name" value="C1-like_sf"/>
</dbReference>
<dbReference type="InterPro" id="IPR031597">
    <property type="entry name" value="KELK"/>
</dbReference>
<protein>
    <recommendedName>
        <fullName evidence="20">Serine/threonine-protein kinase MRCK alpha</fullName>
        <ecNumber evidence="5">2.7.11.1</ecNumber>
    </recommendedName>
    <alternativeName>
        <fullName evidence="21">CDC42-binding protein kinase alpha</fullName>
    </alternativeName>
</protein>
<feature type="coiled-coil region" evidence="23">
    <location>
        <begin position="441"/>
        <end position="669"/>
    </location>
</feature>
<dbReference type="GO" id="GO:0008270">
    <property type="term" value="F:zinc ion binding"/>
    <property type="evidence" value="ECO:0007669"/>
    <property type="project" value="UniProtKB-KW"/>
</dbReference>
<dbReference type="InterPro" id="IPR011009">
    <property type="entry name" value="Kinase-like_dom_sf"/>
</dbReference>
<evidence type="ECO:0000256" key="1">
    <source>
        <dbReference type="ARBA" id="ARBA00001946"/>
    </source>
</evidence>
<dbReference type="InterPro" id="IPR008271">
    <property type="entry name" value="Ser/Thr_kinase_AS"/>
</dbReference>
<comment type="catalytic activity">
    <reaction evidence="19">
        <text>L-seryl-[protein] + ATP = O-phospho-L-seryl-[protein] + ADP + H(+)</text>
        <dbReference type="Rhea" id="RHEA:17989"/>
        <dbReference type="Rhea" id="RHEA-COMP:9863"/>
        <dbReference type="Rhea" id="RHEA-COMP:11604"/>
        <dbReference type="ChEBI" id="CHEBI:15378"/>
        <dbReference type="ChEBI" id="CHEBI:29999"/>
        <dbReference type="ChEBI" id="CHEBI:30616"/>
        <dbReference type="ChEBI" id="CHEBI:83421"/>
        <dbReference type="ChEBI" id="CHEBI:456216"/>
        <dbReference type="EC" id="2.7.11.1"/>
    </reaction>
</comment>
<evidence type="ECO:0000256" key="5">
    <source>
        <dbReference type="ARBA" id="ARBA00012513"/>
    </source>
</evidence>
<dbReference type="GO" id="GO:0004674">
    <property type="term" value="F:protein serine/threonine kinase activity"/>
    <property type="evidence" value="ECO:0007669"/>
    <property type="project" value="UniProtKB-KW"/>
</dbReference>
<evidence type="ECO:0000256" key="8">
    <source>
        <dbReference type="ARBA" id="ARBA00022553"/>
    </source>
</evidence>
<proteinExistence type="inferred from homology"/>
<dbReference type="FunFam" id="3.30.60.20:FF:000005">
    <property type="entry name" value="Non-specific serine/threonine protein kinase"/>
    <property type="match status" value="1"/>
</dbReference>
<keyword evidence="11 22" id="KW-0547">Nucleotide-binding</keyword>
<dbReference type="EMBL" id="JACASF010000023">
    <property type="protein sequence ID" value="KAF6399618.1"/>
    <property type="molecule type" value="Genomic_DNA"/>
</dbReference>
<dbReference type="CDD" id="cd01243">
    <property type="entry name" value="PH_MRCK"/>
    <property type="match status" value="1"/>
</dbReference>
<dbReference type="PROSITE" id="PS50081">
    <property type="entry name" value="ZF_DAG_PE_2"/>
    <property type="match status" value="1"/>
</dbReference>
<dbReference type="SMART" id="SM00220">
    <property type="entry name" value="S_TKc"/>
    <property type="match status" value="1"/>
</dbReference>
<keyword evidence="6" id="KW-0963">Cytoplasm</keyword>
<evidence type="ECO:0000256" key="20">
    <source>
        <dbReference type="ARBA" id="ARBA00073692"/>
    </source>
</evidence>
<dbReference type="EC" id="2.7.11.1" evidence="5"/>
<dbReference type="InterPro" id="IPR002219">
    <property type="entry name" value="PKC_DAG/PE"/>
</dbReference>
<keyword evidence="17" id="KW-0966">Cell projection</keyword>
<dbReference type="PROSITE" id="PS50011">
    <property type="entry name" value="PROTEIN_KINASE_DOM"/>
    <property type="match status" value="1"/>
</dbReference>
<dbReference type="PROSITE" id="PS50108">
    <property type="entry name" value="CRIB"/>
    <property type="match status" value="1"/>
</dbReference>
<feature type="binding site" evidence="22">
    <location>
        <position position="106"/>
    </location>
    <ligand>
        <name>ATP</name>
        <dbReference type="ChEBI" id="CHEBI:30616"/>
    </ligand>
</feature>
<feature type="domain" description="Phorbol-ester/DAG-type" evidence="27">
    <location>
        <begin position="971"/>
        <end position="1021"/>
    </location>
</feature>
<dbReference type="Gene3D" id="1.20.5.340">
    <property type="match status" value="1"/>
</dbReference>
<keyword evidence="13 31" id="KW-0418">Kinase</keyword>
<dbReference type="SUPFAM" id="SSF57889">
    <property type="entry name" value="Cysteine-rich domain"/>
    <property type="match status" value="1"/>
</dbReference>
<dbReference type="PROSITE" id="PS00108">
    <property type="entry name" value="PROTEIN_KINASE_ST"/>
    <property type="match status" value="1"/>
</dbReference>
<evidence type="ECO:0000259" key="27">
    <source>
        <dbReference type="PROSITE" id="PS50081"/>
    </source>
</evidence>
<dbReference type="PROSITE" id="PS00107">
    <property type="entry name" value="PROTEIN_KINASE_ATP"/>
    <property type="match status" value="1"/>
</dbReference>
<comment type="caution">
    <text evidence="31">The sequence shown here is derived from an EMBL/GenBank/DDBJ whole genome shotgun (WGS) entry which is preliminary data.</text>
</comment>
<evidence type="ECO:0000259" key="26">
    <source>
        <dbReference type="PROSITE" id="PS50011"/>
    </source>
</evidence>
<dbReference type="SUPFAM" id="SSF56112">
    <property type="entry name" value="Protein kinase-like (PK-like)"/>
    <property type="match status" value="1"/>
</dbReference>
<dbReference type="Pfam" id="PF00130">
    <property type="entry name" value="C1_1"/>
    <property type="match status" value="1"/>
</dbReference>
<dbReference type="Pfam" id="PF00433">
    <property type="entry name" value="Pkinase_C"/>
    <property type="match status" value="1"/>
</dbReference>
<dbReference type="Pfam" id="PF00780">
    <property type="entry name" value="CNH"/>
    <property type="match status" value="1"/>
</dbReference>
<sequence length="1691" mass="193212">MSGEVRLRQLEQFILDGPAQTNGQCFSVETLLDILICLYDECNNSPLRREKNILEYLEWAKPFTSKVKQMRLHREDFEILKVIGRGAFGEVAVVKLKNADKVFAMKILNKWEMLKRAETACFREERDVLVNGDSKWITTLHYAFQDDNNLYLVMDYYVGGDLLTLLSKFEDRLPEDMARFYLAEMVIAIDSVHQLHYVHRDIKPDNILMDMNGHIRLADFGSCLKLMEDGTVQSSVAVGTPDYISPEILQAMEDGKGRYGPECDWWSLGVCMYEMLYGETPFYAESLVETYGKIMNHKERFQFPAQVTDVSENAKDLIRRLICSREHRLGQNGIEDFKKHPFFSGIDWDNIRNCDAPYIPEVSSPTDTSNFDVDDDCLKNSETMPPPTHTAFSGHHLPFVGFTYTSSCVLSDRSCLRVTAAPTSLDLDVNVQRTLDNNLATEAYERRIKRLEQEKLELSRKLQESTQTVQALQYSTVDGPLTASKDLEIKNLKEEIEKLRKQVRESSHLEQQLEEANSVRRELDDAFRQIKAYEKQIKTLQQEREELNKELVQASERLKNQSKELKDAHCQRKLAMQEFMEINERLTELHTQKQKLARHVRDKEEEVDLVMQKVESLRQELRRTERAKKELEVHTEAVAAEASKDRKLREQSEHYSKQLENELEGLKQKQISYSPGVYSIEHQQEITKLKTDLEKKSIFYEEELSKREGIHANEIKNLKKELHDSEGQQLALNKEIMILKDKLEKNRRESQSEREEFENEFKQQYEREKVLLTEENKKLTSELDKLTTLYENLSVRNQQLEEEVKDLADRKESVAHWEAQITEIIQWVSDEKDARGYLQALASKMTEELEALRNSSLGTRATDMPWKMRRFAKLDMSARLELQSALDAEIRAKQAIQEELNKVKASNIITECKLKDSEKKNLELLSEIEQLIKDTEELRSEKGIEHQDSQHSFLAFLNTPTDALDQFERKTHQFFVKSFTTPTKCHQCTSLLVGLMRQGCSCEVCGFSCHITCVNKAPTTCPVPPEQTKGPLGIDPQKGIGTAYEGHVRIPKPAGVKKGWQRSLAVVCDFKLFLYDVAEGKASQPSVVVSQVIDMRDDEFSVSSVLASDVIHASRKDIPCIFRVTTSQLSASNNKCSILMLADSENEKSKWVGVLSELHKILKKNKFRDRSVYVPKEAYDSTLPLIKTTQAAAIIDHERIALGNEEGLFVLHVTKDEIIRVGDNKKIHQIELIPNDQLVAVISGRNRHVRLFPMSALDGRETDFYKLAETKGCQTITSGKVRHGALTCLCVAMKRQVLCYELFQSKTRHRKFKEIQVPYNVQWMAIFSEYLCVGFQSGFLRYPLNGEGSSYSMLHSNDHTLSFIAHQPMDAICAVEISSKEYLLCFNSIGVYTDCQGRRSRQQELMWPANPSSCCYNAPYLSVYSENAVDVFDVNSMEWIQTLPLKKVRPLNSEGSLNLLGLETIRLIYFKNKMAEGDELVVPETTDNSRKQMVRNMNNKRRYSFRVPEEERMQQRREMLRDPEMRNKLISNPTNFNHIAHMGPGDGIQILKDLPMNPRPQESRTVFSGSVSIPSITKSRPEPGRSMSASSGLSARSSAQNGSALKREFSGGSYSAKRQPLPSPSEGSLSSGGMDQGSDAPARDYDGEDSDSPRHSTASNSSNLSSPPSPVSPRKTKSLSLESTDRGTWDP</sequence>
<feature type="domain" description="CNH" evidence="29">
    <location>
        <begin position="1186"/>
        <end position="1458"/>
    </location>
</feature>
<organism evidence="31 32">
    <name type="scientific">Molossus molossus</name>
    <name type="common">Pallas' mastiff bat</name>
    <name type="synonym">Vespertilio molossus</name>
    <dbReference type="NCBI Taxonomy" id="27622"/>
    <lineage>
        <taxon>Eukaryota</taxon>
        <taxon>Metazoa</taxon>
        <taxon>Chordata</taxon>
        <taxon>Craniata</taxon>
        <taxon>Vertebrata</taxon>
        <taxon>Euteleostomi</taxon>
        <taxon>Mammalia</taxon>
        <taxon>Eutheria</taxon>
        <taxon>Laurasiatheria</taxon>
        <taxon>Chiroptera</taxon>
        <taxon>Yangochiroptera</taxon>
        <taxon>Molossidae</taxon>
        <taxon>Molossus</taxon>
    </lineage>
</organism>
<dbReference type="Pfam" id="PF00069">
    <property type="entry name" value="Pkinase"/>
    <property type="match status" value="1"/>
</dbReference>
<dbReference type="InterPro" id="IPR017441">
    <property type="entry name" value="Protein_kinase_ATP_BS"/>
</dbReference>
<dbReference type="GO" id="GO:0031032">
    <property type="term" value="P:actomyosin structure organization"/>
    <property type="evidence" value="ECO:0007669"/>
    <property type="project" value="TreeGrafter"/>
</dbReference>
<feature type="compositionally biased region" description="Low complexity" evidence="24">
    <location>
        <begin position="1584"/>
        <end position="1599"/>
    </location>
</feature>
<evidence type="ECO:0000256" key="6">
    <source>
        <dbReference type="ARBA" id="ARBA00022490"/>
    </source>
</evidence>
<evidence type="ECO:0000256" key="24">
    <source>
        <dbReference type="SAM" id="MobiDB-lite"/>
    </source>
</evidence>
<feature type="coiled-coil region" evidence="23">
    <location>
        <begin position="715"/>
        <end position="810"/>
    </location>
</feature>
<dbReference type="GO" id="GO:0030027">
    <property type="term" value="C:lamellipodium"/>
    <property type="evidence" value="ECO:0007669"/>
    <property type="project" value="UniProtKB-SubCell"/>
</dbReference>
<dbReference type="PROSITE" id="PS51285">
    <property type="entry name" value="AGC_KINASE_CTER"/>
    <property type="match status" value="1"/>
</dbReference>
<dbReference type="CDD" id="cd05623">
    <property type="entry name" value="STKc_MRCK_alpha"/>
    <property type="match status" value="1"/>
</dbReference>
<dbReference type="SUPFAM" id="SSF69322">
    <property type="entry name" value="Tricorn protease domain 2"/>
    <property type="match status" value="1"/>
</dbReference>
<dbReference type="InterPro" id="IPR050839">
    <property type="entry name" value="Rho-assoc_Ser/Thr_Kinase"/>
</dbReference>
<dbReference type="SMART" id="SM00036">
    <property type="entry name" value="CNH"/>
    <property type="match status" value="1"/>
</dbReference>
<dbReference type="SMART" id="SM00233">
    <property type="entry name" value="PH"/>
    <property type="match status" value="1"/>
</dbReference>
<keyword evidence="32" id="KW-1185">Reference proteome</keyword>
<evidence type="ECO:0000256" key="18">
    <source>
        <dbReference type="ARBA" id="ARBA00047899"/>
    </source>
</evidence>
<dbReference type="SMART" id="SM00109">
    <property type="entry name" value="C1"/>
    <property type="match status" value="1"/>
</dbReference>
<keyword evidence="14" id="KW-0862">Zinc</keyword>
<dbReference type="FunFam" id="2.30.29.30:FF:000032">
    <property type="entry name" value="Non-specific serine/threonine protein kinase"/>
    <property type="match status" value="1"/>
</dbReference>
<dbReference type="InterPro" id="IPR014930">
    <property type="entry name" value="Myotonic_dystrophy_kinase_coil"/>
</dbReference>
<dbReference type="Pfam" id="PF08826">
    <property type="entry name" value="DMPK_coil"/>
    <property type="match status" value="1"/>
</dbReference>
<evidence type="ECO:0000256" key="21">
    <source>
        <dbReference type="ARBA" id="ARBA00076683"/>
    </source>
</evidence>
<evidence type="ECO:0000259" key="29">
    <source>
        <dbReference type="PROSITE" id="PS50219"/>
    </source>
</evidence>
<keyword evidence="16 23" id="KW-0175">Coiled coil</keyword>
<dbReference type="GO" id="GO:0005524">
    <property type="term" value="F:ATP binding"/>
    <property type="evidence" value="ECO:0007669"/>
    <property type="project" value="UniProtKB-UniRule"/>
</dbReference>
<keyword evidence="12" id="KW-0863">Zinc-finger</keyword>
<dbReference type="InterPro" id="IPR001180">
    <property type="entry name" value="CNH_dom"/>
</dbReference>
<evidence type="ECO:0000259" key="25">
    <source>
        <dbReference type="PROSITE" id="PS50003"/>
    </source>
</evidence>
<dbReference type="PROSITE" id="PS50003">
    <property type="entry name" value="PH_DOMAIN"/>
    <property type="match status" value="1"/>
</dbReference>
<dbReference type="InterPro" id="IPR000095">
    <property type="entry name" value="CRIB_dom"/>
</dbReference>
<dbReference type="Gene3D" id="1.10.510.10">
    <property type="entry name" value="Transferase(Phosphotransferase) domain 1"/>
    <property type="match status" value="1"/>
</dbReference>
<evidence type="ECO:0000256" key="2">
    <source>
        <dbReference type="ARBA" id="ARBA00004496"/>
    </source>
</evidence>
<name>A0A7J8BLL7_MOLMO</name>
<dbReference type="FunFam" id="1.20.5.340:FF:000010">
    <property type="entry name" value="Non-specific serine/threonine protein kinase"/>
    <property type="match status" value="1"/>
</dbReference>
<feature type="compositionally biased region" description="Low complexity" evidence="24">
    <location>
        <begin position="1624"/>
        <end position="1633"/>
    </location>
</feature>
<keyword evidence="15 22" id="KW-0067">ATP-binding</keyword>
<evidence type="ECO:0000256" key="10">
    <source>
        <dbReference type="ARBA" id="ARBA00022723"/>
    </source>
</evidence>
<evidence type="ECO:0000256" key="19">
    <source>
        <dbReference type="ARBA" id="ARBA00048679"/>
    </source>
</evidence>
<evidence type="ECO:0000256" key="9">
    <source>
        <dbReference type="ARBA" id="ARBA00022679"/>
    </source>
</evidence>
<feature type="domain" description="PH" evidence="25">
    <location>
        <begin position="1041"/>
        <end position="1160"/>
    </location>
</feature>
<keyword evidence="9" id="KW-0808">Transferase</keyword>
<evidence type="ECO:0000256" key="3">
    <source>
        <dbReference type="ARBA" id="ARBA00004510"/>
    </source>
</evidence>
<dbReference type="Gene3D" id="3.30.60.20">
    <property type="match status" value="1"/>
</dbReference>
<dbReference type="GO" id="GO:0005737">
    <property type="term" value="C:cytoplasm"/>
    <property type="evidence" value="ECO:0007669"/>
    <property type="project" value="UniProtKB-SubCell"/>
</dbReference>
<feature type="compositionally biased region" description="Polar residues" evidence="24">
    <location>
        <begin position="1563"/>
        <end position="1578"/>
    </location>
</feature>
<keyword evidence="8" id="KW-0597">Phosphoprotein</keyword>